<dbReference type="eggNOG" id="COG2855">
    <property type="taxonomic scope" value="Bacteria"/>
</dbReference>
<keyword evidence="3" id="KW-1003">Cell membrane</keyword>
<dbReference type="Pfam" id="PF03601">
    <property type="entry name" value="Cons_hypoth698"/>
    <property type="match status" value="1"/>
</dbReference>
<feature type="transmembrane region" description="Helical" evidence="7">
    <location>
        <begin position="295"/>
        <end position="317"/>
    </location>
</feature>
<feature type="transmembrane region" description="Helical" evidence="7">
    <location>
        <begin position="20"/>
        <end position="38"/>
    </location>
</feature>
<comment type="similarity">
    <text evidence="2">Belongs to the UPF0324 family.</text>
</comment>
<evidence type="ECO:0000256" key="2">
    <source>
        <dbReference type="ARBA" id="ARBA00007977"/>
    </source>
</evidence>
<reference evidence="9" key="1">
    <citation type="submission" date="2009-05" db="EMBL/GenBank/DDBJ databases">
        <title>Complete sequence of Tolumonas auensis DSM 9187.</title>
        <authorList>
            <consortium name="US DOE Joint Genome Institute"/>
            <person name="Lucas S."/>
            <person name="Copeland A."/>
            <person name="Lapidus A."/>
            <person name="Glavina del Rio T."/>
            <person name="Tice H."/>
            <person name="Bruce D."/>
            <person name="Goodwin L."/>
            <person name="Pitluck S."/>
            <person name="Chertkov O."/>
            <person name="Brettin T."/>
            <person name="Detter J.C."/>
            <person name="Han C."/>
            <person name="Larimer F."/>
            <person name="Land M."/>
            <person name="Hauser L."/>
            <person name="Kyrpides N."/>
            <person name="Mikhailova N."/>
            <person name="Spring S."/>
            <person name="Beller H."/>
        </authorList>
    </citation>
    <scope>NUCLEOTIDE SEQUENCE [LARGE SCALE GENOMIC DNA]</scope>
    <source>
        <strain evidence="9">DSM 9187 / TA4</strain>
    </source>
</reference>
<evidence type="ECO:0000256" key="5">
    <source>
        <dbReference type="ARBA" id="ARBA00022989"/>
    </source>
</evidence>
<protein>
    <submittedName>
        <fullName evidence="8">Uncharacterized protein</fullName>
    </submittedName>
</protein>
<feature type="transmembrane region" description="Helical" evidence="7">
    <location>
        <begin position="99"/>
        <end position="124"/>
    </location>
</feature>
<feature type="transmembrane region" description="Helical" evidence="7">
    <location>
        <begin position="165"/>
        <end position="186"/>
    </location>
</feature>
<evidence type="ECO:0000313" key="8">
    <source>
        <dbReference type="EMBL" id="ACQ91954.1"/>
    </source>
</evidence>
<feature type="transmembrane region" description="Helical" evidence="7">
    <location>
        <begin position="44"/>
        <end position="64"/>
    </location>
</feature>
<proteinExistence type="inferred from homology"/>
<evidence type="ECO:0000256" key="4">
    <source>
        <dbReference type="ARBA" id="ARBA00022692"/>
    </source>
</evidence>
<dbReference type="STRING" id="595494.Tola_0324"/>
<dbReference type="PANTHER" id="PTHR30106:SF2">
    <property type="entry name" value="UPF0324 INNER MEMBRANE PROTEIN YEIH"/>
    <property type="match status" value="1"/>
</dbReference>
<feature type="transmembrane region" description="Helical" evidence="7">
    <location>
        <begin position="237"/>
        <end position="256"/>
    </location>
</feature>
<keyword evidence="4 7" id="KW-0812">Transmembrane</keyword>
<name>C4L8T4_TOLAT</name>
<dbReference type="AlphaFoldDB" id="C4L8T4"/>
<evidence type="ECO:0000313" key="9">
    <source>
        <dbReference type="Proteomes" id="UP000009073"/>
    </source>
</evidence>
<dbReference type="HOGENOM" id="CLU_033541_0_0_6"/>
<accession>C4L8T4</accession>
<evidence type="ECO:0000256" key="1">
    <source>
        <dbReference type="ARBA" id="ARBA00004651"/>
    </source>
</evidence>
<gene>
    <name evidence="8" type="ordered locus">Tola_0324</name>
</gene>
<evidence type="ECO:0000256" key="7">
    <source>
        <dbReference type="SAM" id="Phobius"/>
    </source>
</evidence>
<feature type="transmembrane region" description="Helical" evidence="7">
    <location>
        <begin position="329"/>
        <end position="350"/>
    </location>
</feature>
<dbReference type="NCBIfam" id="TIGR00698">
    <property type="entry name" value="YeiH family putative sulfate export transporter"/>
    <property type="match status" value="1"/>
</dbReference>
<dbReference type="GO" id="GO:0005886">
    <property type="term" value="C:plasma membrane"/>
    <property type="evidence" value="ECO:0007669"/>
    <property type="project" value="UniProtKB-SubCell"/>
</dbReference>
<evidence type="ECO:0000256" key="6">
    <source>
        <dbReference type="ARBA" id="ARBA00023136"/>
    </source>
</evidence>
<comment type="subcellular location">
    <subcellularLocation>
        <location evidence="1">Cell membrane</location>
        <topology evidence="1">Multi-pass membrane protein</topology>
    </subcellularLocation>
</comment>
<dbReference type="Proteomes" id="UP000009073">
    <property type="component" value="Chromosome"/>
</dbReference>
<dbReference type="PANTHER" id="PTHR30106">
    <property type="entry name" value="INNER MEMBRANE PROTEIN YEIH-RELATED"/>
    <property type="match status" value="1"/>
</dbReference>
<keyword evidence="6 7" id="KW-0472">Membrane</keyword>
<dbReference type="OrthoDB" id="9805703at2"/>
<dbReference type="InterPro" id="IPR004630">
    <property type="entry name" value="UPF0324_YeiH-like"/>
</dbReference>
<reference evidence="8 9" key="2">
    <citation type="journal article" date="2011" name="Stand. Genomic Sci.">
        <title>Complete genome sequence of Tolumonas auensis type strain (TA 4).</title>
        <authorList>
            <person name="Chertkov O."/>
            <person name="Copeland A."/>
            <person name="Lucas S."/>
            <person name="Lapidus A."/>
            <person name="Berry K.W."/>
            <person name="Detter J.C."/>
            <person name="Del Rio T.G."/>
            <person name="Hammon N."/>
            <person name="Dalin E."/>
            <person name="Tice H."/>
            <person name="Pitluck S."/>
            <person name="Richardson P."/>
            <person name="Bruce D."/>
            <person name="Goodwin L."/>
            <person name="Han C."/>
            <person name="Tapia R."/>
            <person name="Saunders E."/>
            <person name="Schmutz J."/>
            <person name="Brettin T."/>
            <person name="Larimer F."/>
            <person name="Land M."/>
            <person name="Hauser L."/>
            <person name="Spring S."/>
            <person name="Rohde M."/>
            <person name="Kyrpides N.C."/>
            <person name="Ivanova N."/>
            <person name="Goker M."/>
            <person name="Beller H.R."/>
            <person name="Klenk H.P."/>
            <person name="Woyke T."/>
        </authorList>
    </citation>
    <scope>NUCLEOTIDE SEQUENCE [LARGE SCALE GENOMIC DNA]</scope>
    <source>
        <strain evidence="9">DSM 9187 / TA4</strain>
    </source>
</reference>
<feature type="transmembrane region" description="Helical" evidence="7">
    <location>
        <begin position="136"/>
        <end position="153"/>
    </location>
</feature>
<keyword evidence="5 7" id="KW-1133">Transmembrane helix</keyword>
<sequence length="353" mass="37505">MSQYIRFLLNKKDEAESNCIGLICAASVALAGIFMAQSNIAQHWGLSALTIAIALGIVLGNTVYPHISHACGAGVGIAKQQLLRIGIVLYGLRITFQQIAGVGVTAILTDLLVLSSTFLLAYWLGTRIFKLERDSVLLIGAGSSICGAAAVMATEPVVQAQASKVSIAVATVVVFGTAGMFLYPMFYHLGTTLLPIFKNQNSYGVYVGSTIHEVAQVFAAGQAIGTKAADTAVIVKMIRVMMLAPFLLILSGWLRFNSVKGSAQSRKITIPWFAVFFIVMAGINSLQWLPSTLTQSLIVLDNFLLAMAMAALGLTTHLGGVRAAGLKPLMLGGILFIYLIFGGGCINWLVAIF</sequence>
<feature type="transmembrane region" description="Helical" evidence="7">
    <location>
        <begin position="268"/>
        <end position="289"/>
    </location>
</feature>
<evidence type="ECO:0000256" key="3">
    <source>
        <dbReference type="ARBA" id="ARBA00022475"/>
    </source>
</evidence>
<dbReference type="InterPro" id="IPR018383">
    <property type="entry name" value="UPF0324_pro"/>
</dbReference>
<dbReference type="EMBL" id="CP001616">
    <property type="protein sequence ID" value="ACQ91954.1"/>
    <property type="molecule type" value="Genomic_DNA"/>
</dbReference>
<dbReference type="KEGG" id="tau:Tola_0324"/>
<organism evidence="8 9">
    <name type="scientific">Tolumonas auensis (strain DSM 9187 / NBRC 110442 / TA 4)</name>
    <dbReference type="NCBI Taxonomy" id="595494"/>
    <lineage>
        <taxon>Bacteria</taxon>
        <taxon>Pseudomonadati</taxon>
        <taxon>Pseudomonadota</taxon>
        <taxon>Gammaproteobacteria</taxon>
        <taxon>Aeromonadales</taxon>
        <taxon>Aeromonadaceae</taxon>
        <taxon>Tolumonas</taxon>
    </lineage>
</organism>
<dbReference type="RefSeq" id="WP_012728553.1">
    <property type="nucleotide sequence ID" value="NC_012691.1"/>
</dbReference>
<keyword evidence="9" id="KW-1185">Reference proteome</keyword>